<dbReference type="Proteomes" id="UP000054632">
    <property type="component" value="Unassembled WGS sequence"/>
</dbReference>
<dbReference type="AlphaFoldDB" id="A0A0V1EEI3"/>
<gene>
    <name evidence="1" type="ORF">T4A_8320</name>
    <name evidence="2" type="ORF">T4B_10170</name>
</gene>
<protein>
    <submittedName>
        <fullName evidence="1">Uncharacterized protein</fullName>
    </submittedName>
</protein>
<organism evidence="1 3">
    <name type="scientific">Trichinella pseudospiralis</name>
    <name type="common">Parasitic roundworm</name>
    <dbReference type="NCBI Taxonomy" id="6337"/>
    <lineage>
        <taxon>Eukaryota</taxon>
        <taxon>Metazoa</taxon>
        <taxon>Ecdysozoa</taxon>
        <taxon>Nematoda</taxon>
        <taxon>Enoplea</taxon>
        <taxon>Dorylaimia</taxon>
        <taxon>Trichinellida</taxon>
        <taxon>Trichinellidae</taxon>
        <taxon>Trichinella</taxon>
    </lineage>
</organism>
<proteinExistence type="predicted"/>
<evidence type="ECO:0000313" key="3">
    <source>
        <dbReference type="Proteomes" id="UP000054632"/>
    </source>
</evidence>
<reference evidence="3 4" key="1">
    <citation type="submission" date="2015-01" db="EMBL/GenBank/DDBJ databases">
        <title>Evolution of Trichinella species and genotypes.</title>
        <authorList>
            <person name="Korhonen P.K."/>
            <person name="Edoardo P."/>
            <person name="Giuseppe L.R."/>
            <person name="Gasser R.B."/>
        </authorList>
    </citation>
    <scope>NUCLEOTIDE SEQUENCE [LARGE SCALE GENOMIC DNA]</scope>
    <source>
        <strain evidence="1">ISS13</strain>
        <strain evidence="2">ISS588</strain>
    </source>
</reference>
<evidence type="ECO:0000313" key="1">
    <source>
        <dbReference type="EMBL" id="KRY72231.1"/>
    </source>
</evidence>
<sequence>MPRTDAAIYNNHCIVSTSKSHIEDTFNSRFWKTSAGTLVTIKDEGSSISRSPVSSSVFRSHCISLIRIKQLCDKQQPKNSTLLLQLQCLRFGTHYSILYNQDDKKCKRHKNDDDNEQTLTILLRSIVQQVQKVNRISFVCKSGTFHLNGDIDK</sequence>
<evidence type="ECO:0000313" key="4">
    <source>
        <dbReference type="Proteomes" id="UP000054805"/>
    </source>
</evidence>
<dbReference type="Proteomes" id="UP000054805">
    <property type="component" value="Unassembled WGS sequence"/>
</dbReference>
<keyword evidence="4" id="KW-1185">Reference proteome</keyword>
<name>A0A0V1EEI3_TRIPS</name>
<evidence type="ECO:0000313" key="2">
    <source>
        <dbReference type="EMBL" id="KRZ19833.1"/>
    </source>
</evidence>
<dbReference type="EMBL" id="JYDR01000047">
    <property type="protein sequence ID" value="KRY72231.1"/>
    <property type="molecule type" value="Genomic_DNA"/>
</dbReference>
<comment type="caution">
    <text evidence="1">The sequence shown here is derived from an EMBL/GenBank/DDBJ whole genome shotgun (WGS) entry which is preliminary data.</text>
</comment>
<dbReference type="EMBL" id="JYDS01000264">
    <property type="protein sequence ID" value="KRZ19833.1"/>
    <property type="molecule type" value="Genomic_DNA"/>
</dbReference>
<accession>A0A0V1EEI3</accession>